<dbReference type="InterPro" id="IPR036679">
    <property type="entry name" value="FlgN-like_sf"/>
</dbReference>
<organism evidence="1 2">
    <name type="scientific">Cognatilysobacter bugurensis</name>
    <dbReference type="NCBI Taxonomy" id="543356"/>
    <lineage>
        <taxon>Bacteria</taxon>
        <taxon>Pseudomonadati</taxon>
        <taxon>Pseudomonadota</taxon>
        <taxon>Gammaproteobacteria</taxon>
        <taxon>Lysobacterales</taxon>
        <taxon>Lysobacteraceae</taxon>
        <taxon>Cognatilysobacter</taxon>
    </lineage>
</organism>
<accession>A0A918T3N3</accession>
<sequence>MSDALTELETALHDERRALLEHDVEALLRCTQAKLVAVRVLQGMPAGTAEPARVSRLSELNQANHVLLARRRREVSWALRHLGRVESSAVYDASGQPGARPQARCLGVG</sequence>
<evidence type="ECO:0000313" key="1">
    <source>
        <dbReference type="EMBL" id="GHA89276.1"/>
    </source>
</evidence>
<dbReference type="Proteomes" id="UP000646426">
    <property type="component" value="Unassembled WGS sequence"/>
</dbReference>
<reference evidence="1" key="2">
    <citation type="submission" date="2020-09" db="EMBL/GenBank/DDBJ databases">
        <authorList>
            <person name="Sun Q."/>
            <person name="Kim S."/>
        </authorList>
    </citation>
    <scope>NUCLEOTIDE SEQUENCE</scope>
    <source>
        <strain evidence="1">KCTC 23077</strain>
    </source>
</reference>
<comment type="caution">
    <text evidence="1">The sequence shown here is derived from an EMBL/GenBank/DDBJ whole genome shotgun (WGS) entry which is preliminary data.</text>
</comment>
<dbReference type="RefSeq" id="WP_189457815.1">
    <property type="nucleotide sequence ID" value="NZ_BMYD01000006.1"/>
</dbReference>
<evidence type="ECO:0008006" key="3">
    <source>
        <dbReference type="Google" id="ProtNLM"/>
    </source>
</evidence>
<protein>
    <recommendedName>
        <fullName evidence="3">Flagellar protein FlgN</fullName>
    </recommendedName>
</protein>
<name>A0A918T3N3_9GAMM</name>
<evidence type="ECO:0000313" key="2">
    <source>
        <dbReference type="Proteomes" id="UP000646426"/>
    </source>
</evidence>
<dbReference type="SUPFAM" id="SSF140566">
    <property type="entry name" value="FlgN-like"/>
    <property type="match status" value="1"/>
</dbReference>
<proteinExistence type="predicted"/>
<dbReference type="GO" id="GO:0044780">
    <property type="term" value="P:bacterial-type flagellum assembly"/>
    <property type="evidence" value="ECO:0007669"/>
    <property type="project" value="InterPro"/>
</dbReference>
<keyword evidence="2" id="KW-1185">Reference proteome</keyword>
<reference evidence="1" key="1">
    <citation type="journal article" date="2014" name="Int. J. Syst. Evol. Microbiol.">
        <title>Complete genome sequence of Corynebacterium casei LMG S-19264T (=DSM 44701T), isolated from a smear-ripened cheese.</title>
        <authorList>
            <consortium name="US DOE Joint Genome Institute (JGI-PGF)"/>
            <person name="Walter F."/>
            <person name="Albersmeier A."/>
            <person name="Kalinowski J."/>
            <person name="Ruckert C."/>
        </authorList>
    </citation>
    <scope>NUCLEOTIDE SEQUENCE</scope>
    <source>
        <strain evidence="1">KCTC 23077</strain>
    </source>
</reference>
<gene>
    <name evidence="1" type="ORF">GCM10007067_28990</name>
</gene>
<dbReference type="EMBL" id="BMYD01000006">
    <property type="protein sequence ID" value="GHA89276.1"/>
    <property type="molecule type" value="Genomic_DNA"/>
</dbReference>
<dbReference type="AlphaFoldDB" id="A0A918T3N3"/>